<sequence length="29" mass="3301">MQCNITKCDLINVLATDIVALHFARLVER</sequence>
<name>A0A379UYK3_SALET</name>
<organism evidence="1 2">
    <name type="scientific">Salmonella enterica I</name>
    <dbReference type="NCBI Taxonomy" id="59201"/>
    <lineage>
        <taxon>Bacteria</taxon>
        <taxon>Pseudomonadati</taxon>
        <taxon>Pseudomonadota</taxon>
        <taxon>Gammaproteobacteria</taxon>
        <taxon>Enterobacterales</taxon>
        <taxon>Enterobacteriaceae</taxon>
        <taxon>Salmonella</taxon>
    </lineage>
</organism>
<protein>
    <submittedName>
        <fullName evidence="1">Uncharacterized protein</fullName>
    </submittedName>
</protein>
<evidence type="ECO:0000313" key="2">
    <source>
        <dbReference type="Proteomes" id="UP000255534"/>
    </source>
</evidence>
<proteinExistence type="predicted"/>
<reference evidence="1 2" key="1">
    <citation type="submission" date="2018-06" db="EMBL/GenBank/DDBJ databases">
        <authorList>
            <consortium name="Pathogen Informatics"/>
            <person name="Doyle S."/>
        </authorList>
    </citation>
    <scope>NUCLEOTIDE SEQUENCE [LARGE SCALE GENOMIC DNA]</scope>
    <source>
        <strain evidence="1 2">NCTC5798</strain>
    </source>
</reference>
<evidence type="ECO:0000313" key="1">
    <source>
        <dbReference type="EMBL" id="SUG72941.1"/>
    </source>
</evidence>
<accession>A0A379UYK3</accession>
<dbReference type="Proteomes" id="UP000255534">
    <property type="component" value="Unassembled WGS sequence"/>
</dbReference>
<gene>
    <name evidence="1" type="ORF">NCTC5798_04171</name>
</gene>
<dbReference type="AlphaFoldDB" id="A0A379UYK3"/>
<dbReference type="EMBL" id="UGXK01000001">
    <property type="protein sequence ID" value="SUG72941.1"/>
    <property type="molecule type" value="Genomic_DNA"/>
</dbReference>